<dbReference type="PANTHER" id="PTHR14187:SF5">
    <property type="entry name" value="HEAT SHOCK 70 KDA PROTEIN 12A"/>
    <property type="match status" value="1"/>
</dbReference>
<dbReference type="VEuPathDB" id="FungiDB:DFL_003702"/>
<keyword evidence="4" id="KW-1185">Reference proteome</keyword>
<reference evidence="3 4" key="1">
    <citation type="submission" date="2019-01" db="EMBL/GenBank/DDBJ databases">
        <title>Intercellular communication is required for trap formation in the nematode-trapping fungus Duddingtonia flagrans.</title>
        <authorList>
            <person name="Youssar L."/>
            <person name="Wernet V."/>
            <person name="Hensel N."/>
            <person name="Hildebrandt H.-G."/>
            <person name="Fischer R."/>
        </authorList>
    </citation>
    <scope>NUCLEOTIDE SEQUENCE [LARGE SCALE GENOMIC DNA]</scope>
    <source>
        <strain evidence="3 4">CBS H-5679</strain>
    </source>
</reference>
<dbReference type="CDD" id="cd10170">
    <property type="entry name" value="ASKHA_NBD_HSP70"/>
    <property type="match status" value="1"/>
</dbReference>
<evidence type="ECO:0000256" key="1">
    <source>
        <dbReference type="ARBA" id="ARBA00022741"/>
    </source>
</evidence>
<dbReference type="PANTHER" id="PTHR14187">
    <property type="entry name" value="ALPHA KINASE/ELONGATION FACTOR 2 KINASE"/>
    <property type="match status" value="1"/>
</dbReference>
<evidence type="ECO:0000313" key="4">
    <source>
        <dbReference type="Proteomes" id="UP000283090"/>
    </source>
</evidence>
<dbReference type="STRING" id="97331.A0A437A2L2"/>
<dbReference type="Gene3D" id="3.90.640.10">
    <property type="entry name" value="Actin, Chain A, domain 4"/>
    <property type="match status" value="1"/>
</dbReference>
<dbReference type="EMBL" id="SAEB01000006">
    <property type="protein sequence ID" value="RVD85378.1"/>
    <property type="molecule type" value="Genomic_DNA"/>
</dbReference>
<accession>A0A437A2L2</accession>
<dbReference type="Proteomes" id="UP000283090">
    <property type="component" value="Unassembled WGS sequence"/>
</dbReference>
<dbReference type="OrthoDB" id="2963168at2759"/>
<evidence type="ECO:0000256" key="2">
    <source>
        <dbReference type="ARBA" id="ARBA00022840"/>
    </source>
</evidence>
<dbReference type="RefSeq" id="XP_067490922.1">
    <property type="nucleotide sequence ID" value="XM_067632677.1"/>
</dbReference>
<dbReference type="GO" id="GO:0005524">
    <property type="term" value="F:ATP binding"/>
    <property type="evidence" value="ECO:0007669"/>
    <property type="project" value="UniProtKB-KW"/>
</dbReference>
<dbReference type="Pfam" id="PF00012">
    <property type="entry name" value="HSP70"/>
    <property type="match status" value="1"/>
</dbReference>
<dbReference type="Gene3D" id="3.30.420.40">
    <property type="match status" value="2"/>
</dbReference>
<protein>
    <submittedName>
        <fullName evidence="3">Uncharacterized protein</fullName>
    </submittedName>
</protein>
<gene>
    <name evidence="3" type="ORF">DFL_003702</name>
</gene>
<dbReference type="GeneID" id="93586013"/>
<dbReference type="InterPro" id="IPR013126">
    <property type="entry name" value="Hsp_70_fam"/>
</dbReference>
<dbReference type="GO" id="GO:0140662">
    <property type="term" value="F:ATP-dependent protein folding chaperone"/>
    <property type="evidence" value="ECO:0007669"/>
    <property type="project" value="InterPro"/>
</dbReference>
<dbReference type="InterPro" id="IPR043129">
    <property type="entry name" value="ATPase_NBD"/>
</dbReference>
<sequence>MEREKLMVAVDFGTTYSGIAFCHSNQKELSDIEVITSWSNNGVAPKVPTEIRYIPGREPRWGAEASVACERRQAANSAIIYSRFKLLLDVRGGSGLYRNQITSHGAQSDDRIKLPDGKSPINVATDYLRLLYEELMEKILRRRLPETLDITPIHFIFTVPAIWGHQAQQATKMAATRAGFCSRMSDTLSLVSEPEAAATYVLKAMHAANFSRVSTRAMPSLQEGNTFVVCDAGGGTVDLISYEVEEVRPSFKLKETAVGTGAKCGSSYIDEGFLQLLRRKIGPAFDNDRIWNKKDIGRGSSLMKTFDSIKRSFGQTNNDVWFIELPAEVADDEENGIVDNELEFTAEELKALFDPVVDNVVRLVRDQVDCIHNAMKDVSAIFLVGGFGESQYLYQRLVKFANDYNPPLTVINPKESWSAIMRGAIVRALHPVVRSRRLRHHYGFACSFEYDPDKHDFNNTYVCPFGGRRVYNTIQWGGHLGDDCSEDAGVEFATYWNIKNTSPGRACRLFASKAIEAPYYSTNPDVFSIGTVYPDFSSVNIADLPSAYDANGERVYELSTTVKMKLRSADVSFSIWRNGRRIGNATIAHDT</sequence>
<keyword evidence="2" id="KW-0067">ATP-binding</keyword>
<organism evidence="3 4">
    <name type="scientific">Arthrobotrys flagrans</name>
    <name type="common">Nematode-trapping fungus</name>
    <name type="synonym">Trichothecium flagrans</name>
    <dbReference type="NCBI Taxonomy" id="97331"/>
    <lineage>
        <taxon>Eukaryota</taxon>
        <taxon>Fungi</taxon>
        <taxon>Dikarya</taxon>
        <taxon>Ascomycota</taxon>
        <taxon>Pezizomycotina</taxon>
        <taxon>Orbiliomycetes</taxon>
        <taxon>Orbiliales</taxon>
        <taxon>Orbiliaceae</taxon>
        <taxon>Arthrobotrys</taxon>
    </lineage>
</organism>
<dbReference type="AlphaFoldDB" id="A0A437A2L2"/>
<comment type="caution">
    <text evidence="3">The sequence shown here is derived from an EMBL/GenBank/DDBJ whole genome shotgun (WGS) entry which is preliminary data.</text>
</comment>
<proteinExistence type="predicted"/>
<keyword evidence="1" id="KW-0547">Nucleotide-binding</keyword>
<name>A0A437A2L2_ARTFL</name>
<dbReference type="SUPFAM" id="SSF53067">
    <property type="entry name" value="Actin-like ATPase domain"/>
    <property type="match status" value="2"/>
</dbReference>
<evidence type="ECO:0000313" key="3">
    <source>
        <dbReference type="EMBL" id="RVD85378.1"/>
    </source>
</evidence>